<proteinExistence type="predicted"/>
<name>A0A8T0X9S9_PANVG</name>
<keyword evidence="1" id="KW-0732">Signal</keyword>
<feature type="chain" id="PRO_5035855246" evidence="1">
    <location>
        <begin position="30"/>
        <end position="139"/>
    </location>
</feature>
<sequence length="139" mass="15158">MKGSSVYVMAILCFAILFGCLALSTQCHSSPPPRHHQQLKVMRTRGLFISTSPTNRSSYHTEVECPGDDAGSQFCAAECHCRGHRDGPCFCCLLDRPSNYSMPPRCFDKLGDCKARCPLCHPACPSATTSAGLFNSSHE</sequence>
<evidence type="ECO:0000313" key="3">
    <source>
        <dbReference type="Proteomes" id="UP000823388"/>
    </source>
</evidence>
<keyword evidence="3" id="KW-1185">Reference proteome</keyword>
<dbReference type="PROSITE" id="PS51257">
    <property type="entry name" value="PROKAR_LIPOPROTEIN"/>
    <property type="match status" value="1"/>
</dbReference>
<evidence type="ECO:0000256" key="1">
    <source>
        <dbReference type="SAM" id="SignalP"/>
    </source>
</evidence>
<organism evidence="2 3">
    <name type="scientific">Panicum virgatum</name>
    <name type="common">Blackwell switchgrass</name>
    <dbReference type="NCBI Taxonomy" id="38727"/>
    <lineage>
        <taxon>Eukaryota</taxon>
        <taxon>Viridiplantae</taxon>
        <taxon>Streptophyta</taxon>
        <taxon>Embryophyta</taxon>
        <taxon>Tracheophyta</taxon>
        <taxon>Spermatophyta</taxon>
        <taxon>Magnoliopsida</taxon>
        <taxon>Liliopsida</taxon>
        <taxon>Poales</taxon>
        <taxon>Poaceae</taxon>
        <taxon>PACMAD clade</taxon>
        <taxon>Panicoideae</taxon>
        <taxon>Panicodae</taxon>
        <taxon>Paniceae</taxon>
        <taxon>Panicinae</taxon>
        <taxon>Panicum</taxon>
        <taxon>Panicum sect. Hiantes</taxon>
    </lineage>
</organism>
<dbReference type="AlphaFoldDB" id="A0A8T0X9S9"/>
<evidence type="ECO:0000313" key="2">
    <source>
        <dbReference type="EMBL" id="KAG2655757.1"/>
    </source>
</evidence>
<comment type="caution">
    <text evidence="2">The sequence shown here is derived from an EMBL/GenBank/DDBJ whole genome shotgun (WGS) entry which is preliminary data.</text>
</comment>
<accession>A0A8T0X9S9</accession>
<dbReference type="EMBL" id="CM029037">
    <property type="protein sequence ID" value="KAG2655757.1"/>
    <property type="molecule type" value="Genomic_DNA"/>
</dbReference>
<gene>
    <name evidence="2" type="ORF">PVAP13_1KG070142</name>
</gene>
<reference evidence="2" key="1">
    <citation type="submission" date="2020-05" db="EMBL/GenBank/DDBJ databases">
        <title>WGS assembly of Panicum virgatum.</title>
        <authorList>
            <person name="Lovell J.T."/>
            <person name="Jenkins J."/>
            <person name="Shu S."/>
            <person name="Juenger T.E."/>
            <person name="Schmutz J."/>
        </authorList>
    </citation>
    <scope>NUCLEOTIDE SEQUENCE</scope>
    <source>
        <strain evidence="2">AP13</strain>
    </source>
</reference>
<protein>
    <submittedName>
        <fullName evidence="2">Uncharacterized protein</fullName>
    </submittedName>
</protein>
<dbReference type="Proteomes" id="UP000823388">
    <property type="component" value="Chromosome 1K"/>
</dbReference>
<feature type="signal peptide" evidence="1">
    <location>
        <begin position="1"/>
        <end position="29"/>
    </location>
</feature>